<evidence type="ECO:0000313" key="3">
    <source>
        <dbReference type="EMBL" id="KAF2137418.1"/>
    </source>
</evidence>
<dbReference type="SUPFAM" id="SSF53474">
    <property type="entry name" value="alpha/beta-Hydrolases"/>
    <property type="match status" value="1"/>
</dbReference>
<dbReference type="Gene3D" id="3.40.50.1820">
    <property type="entry name" value="alpha/beta hydrolase"/>
    <property type="match status" value="1"/>
</dbReference>
<feature type="coiled-coil region" evidence="1">
    <location>
        <begin position="53"/>
        <end position="87"/>
    </location>
</feature>
<dbReference type="InterPro" id="IPR029058">
    <property type="entry name" value="AB_hydrolase_fold"/>
</dbReference>
<evidence type="ECO:0000259" key="2">
    <source>
        <dbReference type="Pfam" id="PF01764"/>
    </source>
</evidence>
<accession>A0A6A6B1F4</accession>
<gene>
    <name evidence="3" type="ORF">K452DRAFT_278667</name>
</gene>
<protein>
    <recommendedName>
        <fullName evidence="2">Fungal lipase-type domain-containing protein</fullName>
    </recommendedName>
</protein>
<dbReference type="OrthoDB" id="426718at2759"/>
<proteinExistence type="predicted"/>
<dbReference type="Pfam" id="PF01764">
    <property type="entry name" value="Lipase_3"/>
    <property type="match status" value="1"/>
</dbReference>
<keyword evidence="4" id="KW-1185">Reference proteome</keyword>
<organism evidence="3 4">
    <name type="scientific">Aplosporella prunicola CBS 121167</name>
    <dbReference type="NCBI Taxonomy" id="1176127"/>
    <lineage>
        <taxon>Eukaryota</taxon>
        <taxon>Fungi</taxon>
        <taxon>Dikarya</taxon>
        <taxon>Ascomycota</taxon>
        <taxon>Pezizomycotina</taxon>
        <taxon>Dothideomycetes</taxon>
        <taxon>Dothideomycetes incertae sedis</taxon>
        <taxon>Botryosphaeriales</taxon>
        <taxon>Aplosporellaceae</taxon>
        <taxon>Aplosporella</taxon>
    </lineage>
</organism>
<dbReference type="InterPro" id="IPR002921">
    <property type="entry name" value="Fungal_lipase-type"/>
</dbReference>
<evidence type="ECO:0000256" key="1">
    <source>
        <dbReference type="SAM" id="Coils"/>
    </source>
</evidence>
<dbReference type="GO" id="GO:0006629">
    <property type="term" value="P:lipid metabolic process"/>
    <property type="evidence" value="ECO:0007669"/>
    <property type="project" value="InterPro"/>
</dbReference>
<dbReference type="GeneID" id="54296871"/>
<dbReference type="AlphaFoldDB" id="A0A6A6B1F4"/>
<dbReference type="EMBL" id="ML995503">
    <property type="protein sequence ID" value="KAF2137418.1"/>
    <property type="molecule type" value="Genomic_DNA"/>
</dbReference>
<name>A0A6A6B1F4_9PEZI</name>
<evidence type="ECO:0000313" key="4">
    <source>
        <dbReference type="Proteomes" id="UP000799438"/>
    </source>
</evidence>
<dbReference type="RefSeq" id="XP_033393134.1">
    <property type="nucleotide sequence ID" value="XM_033539375.1"/>
</dbReference>
<sequence length="421" mass="46194">MKLFKHKNARKLPAASALQSATIAGSGSSGVVASASHSGLHFVDNSQGASQAVKELSNTLDESLNEIEVYGDRLEEYQDRLDREASKYSNSSLSWCKSKEEWSCNQNDADLIFVAWTCAAGAYDVTPVTNSEKCTFDQRKIIKPSLGGTTKATVLTLVKATSPHVDAESRFPVLVIAVRGTASTVDNMVNLNAAPRSAESYLCIQQICQNQSVSHVLFTGHSAGAAVTSLLTSDRVADILTDIQPRVSCITFGGPPVMKALNQDNLANPSRTYLWINVINEYDLIARADRPYIRSIVDLFRSMYGQPILSDVDERLAMPEGALHVSGSCTDGAKIYERWLLPPPEYCHYGDIIVLQHTLRPLNPNGQDDLTTDGKLILKAWKVSWAEFSQLLFGRVAVHSRENYQKRIVKIAGGALSRKYP</sequence>
<reference evidence="3" key="1">
    <citation type="journal article" date="2020" name="Stud. Mycol.">
        <title>101 Dothideomycetes genomes: a test case for predicting lifestyles and emergence of pathogens.</title>
        <authorList>
            <person name="Haridas S."/>
            <person name="Albert R."/>
            <person name="Binder M."/>
            <person name="Bloem J."/>
            <person name="Labutti K."/>
            <person name="Salamov A."/>
            <person name="Andreopoulos B."/>
            <person name="Baker S."/>
            <person name="Barry K."/>
            <person name="Bills G."/>
            <person name="Bluhm B."/>
            <person name="Cannon C."/>
            <person name="Castanera R."/>
            <person name="Culley D."/>
            <person name="Daum C."/>
            <person name="Ezra D."/>
            <person name="Gonzalez J."/>
            <person name="Henrissat B."/>
            <person name="Kuo A."/>
            <person name="Liang C."/>
            <person name="Lipzen A."/>
            <person name="Lutzoni F."/>
            <person name="Magnuson J."/>
            <person name="Mondo S."/>
            <person name="Nolan M."/>
            <person name="Ohm R."/>
            <person name="Pangilinan J."/>
            <person name="Park H.-J."/>
            <person name="Ramirez L."/>
            <person name="Alfaro M."/>
            <person name="Sun H."/>
            <person name="Tritt A."/>
            <person name="Yoshinaga Y."/>
            <person name="Zwiers L.-H."/>
            <person name="Turgeon B."/>
            <person name="Goodwin S."/>
            <person name="Spatafora J."/>
            <person name="Crous P."/>
            <person name="Grigoriev I."/>
        </authorList>
    </citation>
    <scope>NUCLEOTIDE SEQUENCE</scope>
    <source>
        <strain evidence="3">CBS 121167</strain>
    </source>
</reference>
<keyword evidence="1" id="KW-0175">Coiled coil</keyword>
<dbReference type="Proteomes" id="UP000799438">
    <property type="component" value="Unassembled WGS sequence"/>
</dbReference>
<feature type="domain" description="Fungal lipase-type" evidence="2">
    <location>
        <begin position="204"/>
        <end position="288"/>
    </location>
</feature>